<dbReference type="Proteomes" id="UP000001542">
    <property type="component" value="Unassembled WGS sequence"/>
</dbReference>
<dbReference type="PROSITE" id="PS50297">
    <property type="entry name" value="ANK_REP_REGION"/>
    <property type="match status" value="1"/>
</dbReference>
<reference evidence="5" key="2">
    <citation type="journal article" date="2007" name="Science">
        <title>Draft genome sequence of the sexually transmitted pathogen Trichomonas vaginalis.</title>
        <authorList>
            <person name="Carlton J.M."/>
            <person name="Hirt R.P."/>
            <person name="Silva J.C."/>
            <person name="Delcher A.L."/>
            <person name="Schatz M."/>
            <person name="Zhao Q."/>
            <person name="Wortman J.R."/>
            <person name="Bidwell S.L."/>
            <person name="Alsmark U.C.M."/>
            <person name="Besteiro S."/>
            <person name="Sicheritz-Ponten T."/>
            <person name="Noel C.J."/>
            <person name="Dacks J.B."/>
            <person name="Foster P.G."/>
            <person name="Simillion C."/>
            <person name="Van de Peer Y."/>
            <person name="Miranda-Saavedra D."/>
            <person name="Barton G.J."/>
            <person name="Westrop G.D."/>
            <person name="Mueller S."/>
            <person name="Dessi D."/>
            <person name="Fiori P.L."/>
            <person name="Ren Q."/>
            <person name="Paulsen I."/>
            <person name="Zhang H."/>
            <person name="Bastida-Corcuera F.D."/>
            <person name="Simoes-Barbosa A."/>
            <person name="Brown M.T."/>
            <person name="Hayes R.D."/>
            <person name="Mukherjee M."/>
            <person name="Okumura C.Y."/>
            <person name="Schneider R."/>
            <person name="Smith A.J."/>
            <person name="Vanacova S."/>
            <person name="Villalvazo M."/>
            <person name="Haas B.J."/>
            <person name="Pertea M."/>
            <person name="Feldblyum T.V."/>
            <person name="Utterback T.R."/>
            <person name="Shu C.L."/>
            <person name="Osoegawa K."/>
            <person name="de Jong P.J."/>
            <person name="Hrdy I."/>
            <person name="Horvathova L."/>
            <person name="Zubacova Z."/>
            <person name="Dolezal P."/>
            <person name="Malik S.B."/>
            <person name="Logsdon J.M. Jr."/>
            <person name="Henze K."/>
            <person name="Gupta A."/>
            <person name="Wang C.C."/>
            <person name="Dunne R.L."/>
            <person name="Upcroft J.A."/>
            <person name="Upcroft P."/>
            <person name="White O."/>
            <person name="Salzberg S.L."/>
            <person name="Tang P."/>
            <person name="Chiu C.-H."/>
            <person name="Lee Y.-S."/>
            <person name="Embley T.M."/>
            <person name="Coombs G.H."/>
            <person name="Mottram J.C."/>
            <person name="Tachezy J."/>
            <person name="Fraser-Liggett C.M."/>
            <person name="Johnson P.J."/>
        </authorList>
    </citation>
    <scope>NUCLEOTIDE SEQUENCE [LARGE SCALE GENOMIC DNA]</scope>
    <source>
        <strain evidence="5">G3</strain>
    </source>
</reference>
<dbReference type="SMART" id="SM00248">
    <property type="entry name" value="ANK"/>
    <property type="match status" value="2"/>
</dbReference>
<evidence type="ECO:0000256" key="2">
    <source>
        <dbReference type="ARBA" id="ARBA00023043"/>
    </source>
</evidence>
<dbReference type="Gene3D" id="1.25.40.20">
    <property type="entry name" value="Ankyrin repeat-containing domain"/>
    <property type="match status" value="1"/>
</dbReference>
<accession>A2FNL7</accession>
<dbReference type="AlphaFoldDB" id="A2FNL7"/>
<dbReference type="GO" id="GO:0004672">
    <property type="term" value="F:protein kinase activity"/>
    <property type="evidence" value="ECO:0007669"/>
    <property type="project" value="InterPro"/>
</dbReference>
<dbReference type="PROSITE" id="PS00109">
    <property type="entry name" value="PROTEIN_KINASE_TYR"/>
    <property type="match status" value="1"/>
</dbReference>
<dbReference type="InterPro" id="IPR036770">
    <property type="entry name" value="Ankyrin_rpt-contain_sf"/>
</dbReference>
<dbReference type="SUPFAM" id="SSF48403">
    <property type="entry name" value="Ankyrin repeat"/>
    <property type="match status" value="1"/>
</dbReference>
<evidence type="ECO:0000313" key="6">
    <source>
        <dbReference type="Proteomes" id="UP000001542"/>
    </source>
</evidence>
<sequence length="630" mass="70054">MNIKIDITQFRVDQSQLKIVKELRNCKFGSATLAENVLTGQLSIINHVPFSMNVLKLGRMVHLAFLPYQGVILQTDTTQFALVEAATNLTLTEFIKTLDPSDPAKDAKLHNIAFGIASGMKYANEEGYFHGDLTTDNIYISEDFTPLIHSVGLAKLYGLQRANDVKSYGIILETLFKGGNYTFENDLAQKIKDGIVNTFTEICDLLYQNYSSNYISKLTHFDNARNISDGTQFFSKCDFLFLAIRNIGTSPAVAISNAYLLLCGKDPVPVPPVNPSVIGIHSDNDLQKLICNFKDFKIVRELKLGFGISYVCEKKGKQYLLSTVPYNIQFKKRFDLLHPALSNVCGIILSDKDHPFFIVEDYGSEIPSNLIGESLLATAAALSYCHSVGIHHGQLRPDCITKVKDFVHLSLVGVSESFGHKVTDYDDVYSFGQLGLQLYKDCSPEVKSLFEECIKNKSMTMKTVFDRLSVSQISDDYCHMLSQFESRRQRAISGDRFAIEDIKTHMKLTSNGDVPLLPEIKESGIDVCPPLYIAAMNNNVRDIKRLIKSGANPNATAVDGSTALHAAVLRGNIESIRVLRNYCDRSSKDILGRSPHDVAGPNEKRALLKQIDGMTGLLLRSLVCLLSKPF</sequence>
<dbReference type="VEuPathDB" id="TrichDB:TVAG_132350"/>
<proteinExistence type="predicted"/>
<feature type="domain" description="Serine-threonine/tyrosine-protein kinase catalytic" evidence="4">
    <location>
        <begin position="59"/>
        <end position="157"/>
    </location>
</feature>
<dbReference type="EMBL" id="DS113908">
    <property type="protein sequence ID" value="EAX93517.1"/>
    <property type="molecule type" value="Genomic_DNA"/>
</dbReference>
<name>A2FNL7_TRIV3</name>
<evidence type="ECO:0000259" key="4">
    <source>
        <dbReference type="Pfam" id="PF07714"/>
    </source>
</evidence>
<keyword evidence="2 3" id="KW-0040">ANK repeat</keyword>
<dbReference type="SUPFAM" id="SSF56112">
    <property type="entry name" value="Protein kinase-like (PK-like)"/>
    <property type="match status" value="2"/>
</dbReference>
<evidence type="ECO:0000313" key="5">
    <source>
        <dbReference type="EMBL" id="EAX93517.1"/>
    </source>
</evidence>
<dbReference type="InterPro" id="IPR008266">
    <property type="entry name" value="Tyr_kinase_AS"/>
</dbReference>
<evidence type="ECO:0000256" key="1">
    <source>
        <dbReference type="ARBA" id="ARBA00022737"/>
    </source>
</evidence>
<keyword evidence="6" id="KW-1185">Reference proteome</keyword>
<dbReference type="PANTHER" id="PTHR24171:SF8">
    <property type="entry name" value="BRCA1-ASSOCIATED RING DOMAIN PROTEIN 1"/>
    <property type="match status" value="1"/>
</dbReference>
<dbReference type="InterPro" id="IPR001245">
    <property type="entry name" value="Ser-Thr/Tyr_kinase_cat_dom"/>
</dbReference>
<dbReference type="PANTHER" id="PTHR24171">
    <property type="entry name" value="ANKYRIN REPEAT DOMAIN-CONTAINING PROTEIN 39-RELATED"/>
    <property type="match status" value="1"/>
</dbReference>
<reference evidence="5" key="1">
    <citation type="submission" date="2006-10" db="EMBL/GenBank/DDBJ databases">
        <authorList>
            <person name="Amadeo P."/>
            <person name="Zhao Q."/>
            <person name="Wortman J."/>
            <person name="Fraser-Liggett C."/>
            <person name="Carlton J."/>
        </authorList>
    </citation>
    <scope>NUCLEOTIDE SEQUENCE</scope>
    <source>
        <strain evidence="5">G3</strain>
    </source>
</reference>
<dbReference type="STRING" id="5722.A2FNL7"/>
<feature type="repeat" description="ANK" evidence="3">
    <location>
        <begin position="559"/>
        <end position="579"/>
    </location>
</feature>
<protein>
    <recommendedName>
        <fullName evidence="4">Serine-threonine/tyrosine-protein kinase catalytic domain-containing protein</fullName>
    </recommendedName>
</protein>
<dbReference type="Pfam" id="PF07714">
    <property type="entry name" value="PK_Tyr_Ser-Thr"/>
    <property type="match status" value="1"/>
</dbReference>
<dbReference type="Pfam" id="PF12796">
    <property type="entry name" value="Ank_2"/>
    <property type="match status" value="1"/>
</dbReference>
<dbReference type="VEuPathDB" id="TrichDB:TVAGG3_0735980"/>
<gene>
    <name evidence="5" type="ORF">TVAG_132350</name>
</gene>
<dbReference type="InParanoid" id="A2FNL7"/>
<evidence type="ECO:0000256" key="3">
    <source>
        <dbReference type="PROSITE-ProRule" id="PRU00023"/>
    </source>
</evidence>
<dbReference type="RefSeq" id="XP_001306447.1">
    <property type="nucleotide sequence ID" value="XM_001306446.1"/>
</dbReference>
<organism evidence="5 6">
    <name type="scientific">Trichomonas vaginalis (strain ATCC PRA-98 / G3)</name>
    <dbReference type="NCBI Taxonomy" id="412133"/>
    <lineage>
        <taxon>Eukaryota</taxon>
        <taxon>Metamonada</taxon>
        <taxon>Parabasalia</taxon>
        <taxon>Trichomonadida</taxon>
        <taxon>Trichomonadidae</taxon>
        <taxon>Trichomonas</taxon>
    </lineage>
</organism>
<keyword evidence="1" id="KW-0677">Repeat</keyword>
<dbReference type="Gene3D" id="1.10.510.10">
    <property type="entry name" value="Transferase(Phosphotransferase) domain 1"/>
    <property type="match status" value="2"/>
</dbReference>
<dbReference type="InterPro" id="IPR011009">
    <property type="entry name" value="Kinase-like_dom_sf"/>
</dbReference>
<dbReference type="InterPro" id="IPR002110">
    <property type="entry name" value="Ankyrin_rpt"/>
</dbReference>
<dbReference type="KEGG" id="tva:4751235"/>
<dbReference type="PROSITE" id="PS50088">
    <property type="entry name" value="ANK_REPEAT"/>
    <property type="match status" value="1"/>
</dbReference>